<evidence type="ECO:0000313" key="2">
    <source>
        <dbReference type="EMBL" id="GGB04903.1"/>
    </source>
</evidence>
<evidence type="ECO:0008006" key="4">
    <source>
        <dbReference type="Google" id="ProtNLM"/>
    </source>
</evidence>
<reference evidence="2" key="1">
    <citation type="journal article" date="2014" name="Int. J. Syst. Evol. Microbiol.">
        <title>Complete genome sequence of Corynebacterium casei LMG S-19264T (=DSM 44701T), isolated from a smear-ripened cheese.</title>
        <authorList>
            <consortium name="US DOE Joint Genome Institute (JGI-PGF)"/>
            <person name="Walter F."/>
            <person name="Albersmeier A."/>
            <person name="Kalinowski J."/>
            <person name="Ruckert C."/>
        </authorList>
    </citation>
    <scope>NUCLEOTIDE SEQUENCE</scope>
    <source>
        <strain evidence="2">CGMCC 1.15448</strain>
    </source>
</reference>
<gene>
    <name evidence="2" type="ORF">GCM10011511_30280</name>
</gene>
<dbReference type="AlphaFoldDB" id="A0A8J2UE27"/>
<keyword evidence="1" id="KW-0472">Membrane</keyword>
<accession>A0A8J2UE27</accession>
<reference evidence="2" key="2">
    <citation type="submission" date="2020-09" db="EMBL/GenBank/DDBJ databases">
        <authorList>
            <person name="Sun Q."/>
            <person name="Zhou Y."/>
        </authorList>
    </citation>
    <scope>NUCLEOTIDE SEQUENCE</scope>
    <source>
        <strain evidence="2">CGMCC 1.15448</strain>
    </source>
</reference>
<sequence>MSGVENYALNRPGVVMIRTEYTASVYVNSMKMDNKAFNTLLDSIQNLDHGGGVPPEQKLDIVLREMNNYPARFFQTTFDYIKQPEQITSIGTGFFITGDGYVATNCHLIDREDAFIRRQFILSAFRQITEASIAALESSWATHFNEQQRSLLYNTYASVYSRLFSMILYDLKKNIYVVYRSDSGNQHSDTIKRLADIVIKGQPMPGKDIAILKIAATEEMPVLSLAHGDLPNVGEQLFVYGYPGPVTNNDFVSAASAIEPTLTTGIVSAIKKSVGGWPLVQMDANINHGSSGGPVCNERGEVVGLTTFGSLESNGGLAAGLNFAVPVTILDEYLDSAGITASPGTATRRFARALDSYSQHQYRTALKQFETVLRLNSHYPGIYTYIADCRENIKVGNDQAAGGVVNVLIIGALLLLLVGGVAALVIRRSNGQRA</sequence>
<dbReference type="Gene3D" id="2.40.10.10">
    <property type="entry name" value="Trypsin-like serine proteases"/>
    <property type="match status" value="1"/>
</dbReference>
<dbReference type="EMBL" id="BMJC01000003">
    <property type="protein sequence ID" value="GGB04903.1"/>
    <property type="molecule type" value="Genomic_DNA"/>
</dbReference>
<dbReference type="InterPro" id="IPR043504">
    <property type="entry name" value="Peptidase_S1_PA_chymotrypsin"/>
</dbReference>
<comment type="caution">
    <text evidence="2">The sequence shown here is derived from an EMBL/GenBank/DDBJ whole genome shotgun (WGS) entry which is preliminary data.</text>
</comment>
<keyword evidence="3" id="KW-1185">Reference proteome</keyword>
<feature type="transmembrane region" description="Helical" evidence="1">
    <location>
        <begin position="400"/>
        <end position="426"/>
    </location>
</feature>
<dbReference type="SUPFAM" id="SSF50494">
    <property type="entry name" value="Trypsin-like serine proteases"/>
    <property type="match status" value="1"/>
</dbReference>
<protein>
    <recommendedName>
        <fullName evidence="4">Serine protease</fullName>
    </recommendedName>
</protein>
<dbReference type="Gene3D" id="2.40.10.120">
    <property type="match status" value="1"/>
</dbReference>
<dbReference type="PANTHER" id="PTHR43019:SF23">
    <property type="entry name" value="PROTEASE DO-LIKE 5, CHLOROPLASTIC"/>
    <property type="match status" value="1"/>
</dbReference>
<organism evidence="2 3">
    <name type="scientific">Puia dinghuensis</name>
    <dbReference type="NCBI Taxonomy" id="1792502"/>
    <lineage>
        <taxon>Bacteria</taxon>
        <taxon>Pseudomonadati</taxon>
        <taxon>Bacteroidota</taxon>
        <taxon>Chitinophagia</taxon>
        <taxon>Chitinophagales</taxon>
        <taxon>Chitinophagaceae</taxon>
        <taxon>Puia</taxon>
    </lineage>
</organism>
<dbReference type="Pfam" id="PF13365">
    <property type="entry name" value="Trypsin_2"/>
    <property type="match status" value="1"/>
</dbReference>
<dbReference type="InterPro" id="IPR009003">
    <property type="entry name" value="Peptidase_S1_PA"/>
</dbReference>
<keyword evidence="1" id="KW-0812">Transmembrane</keyword>
<proteinExistence type="predicted"/>
<evidence type="ECO:0000313" key="3">
    <source>
        <dbReference type="Proteomes" id="UP000607559"/>
    </source>
</evidence>
<keyword evidence="1" id="KW-1133">Transmembrane helix</keyword>
<evidence type="ECO:0000256" key="1">
    <source>
        <dbReference type="SAM" id="Phobius"/>
    </source>
</evidence>
<name>A0A8J2UE27_9BACT</name>
<dbReference type="PANTHER" id="PTHR43019">
    <property type="entry name" value="SERINE ENDOPROTEASE DEGS"/>
    <property type="match status" value="1"/>
</dbReference>
<dbReference type="Proteomes" id="UP000607559">
    <property type="component" value="Unassembled WGS sequence"/>
</dbReference>